<dbReference type="PROSITE" id="PS50110">
    <property type="entry name" value="RESPONSE_REGULATORY"/>
    <property type="match status" value="1"/>
</dbReference>
<dbReference type="GeneID" id="81378164"/>
<dbReference type="PANTHER" id="PTHR45339:SF1">
    <property type="entry name" value="HYBRID SIGNAL TRANSDUCTION HISTIDINE KINASE J"/>
    <property type="match status" value="1"/>
</dbReference>
<dbReference type="GO" id="GO:0016301">
    <property type="term" value="F:kinase activity"/>
    <property type="evidence" value="ECO:0007669"/>
    <property type="project" value="UniProtKB-KW"/>
</dbReference>
<evidence type="ECO:0000259" key="4">
    <source>
        <dbReference type="PROSITE" id="PS50110"/>
    </source>
</evidence>
<dbReference type="InterPro" id="IPR011006">
    <property type="entry name" value="CheY-like_superfamily"/>
</dbReference>
<reference evidence="5" key="1">
    <citation type="submission" date="2022-11" db="EMBL/GenBank/DDBJ databases">
        <authorList>
            <person name="Petersen C."/>
        </authorList>
    </citation>
    <scope>NUCLEOTIDE SEQUENCE</scope>
    <source>
        <strain evidence="5">IBT 23319</strain>
    </source>
</reference>
<accession>A0A9W9TW76</accession>
<dbReference type="SUPFAM" id="SSF52172">
    <property type="entry name" value="CheY-like"/>
    <property type="match status" value="1"/>
</dbReference>
<feature type="domain" description="Response regulatory" evidence="4">
    <location>
        <begin position="1"/>
        <end position="64"/>
    </location>
</feature>
<reference evidence="5" key="2">
    <citation type="journal article" date="2023" name="IMA Fungus">
        <title>Comparative genomic study of the Penicillium genus elucidates a diverse pangenome and 15 lateral gene transfer events.</title>
        <authorList>
            <person name="Petersen C."/>
            <person name="Sorensen T."/>
            <person name="Nielsen M.R."/>
            <person name="Sondergaard T.E."/>
            <person name="Sorensen J.L."/>
            <person name="Fitzpatrick D.A."/>
            <person name="Frisvad J.C."/>
            <person name="Nielsen K.L."/>
        </authorList>
    </citation>
    <scope>NUCLEOTIDE SEQUENCE</scope>
    <source>
        <strain evidence="5">IBT 23319</strain>
    </source>
</reference>
<dbReference type="InterPro" id="IPR001789">
    <property type="entry name" value="Sig_transdc_resp-reg_receiver"/>
</dbReference>
<dbReference type="CDD" id="cd17546">
    <property type="entry name" value="REC_hyHK_CKI1_RcsC-like"/>
    <property type="match status" value="1"/>
</dbReference>
<keyword evidence="1" id="KW-0597">Phosphoprotein</keyword>
<comment type="caution">
    <text evidence="5">The sequence shown here is derived from an EMBL/GenBank/DDBJ whole genome shotgun (WGS) entry which is preliminary data.</text>
</comment>
<comment type="caution">
    <text evidence="3">Lacks conserved residue(s) required for the propagation of feature annotation.</text>
</comment>
<dbReference type="AlphaFoldDB" id="A0A9W9TW76"/>
<dbReference type="PANTHER" id="PTHR45339">
    <property type="entry name" value="HYBRID SIGNAL TRANSDUCTION HISTIDINE KINASE J"/>
    <property type="match status" value="1"/>
</dbReference>
<dbReference type="EMBL" id="JAPQKT010000001">
    <property type="protein sequence ID" value="KAJ5241750.1"/>
    <property type="molecule type" value="Genomic_DNA"/>
</dbReference>
<keyword evidence="5" id="KW-0808">Transferase</keyword>
<protein>
    <submittedName>
        <fullName evidence="5">ATPase of HSP90 chaperone topoisomerase II kinase</fullName>
    </submittedName>
</protein>
<dbReference type="Proteomes" id="UP001147733">
    <property type="component" value="Unassembled WGS sequence"/>
</dbReference>
<evidence type="ECO:0000256" key="3">
    <source>
        <dbReference type="PROSITE-ProRule" id="PRU00169"/>
    </source>
</evidence>
<name>A0A9W9TW76_PENCI</name>
<evidence type="ECO:0000256" key="2">
    <source>
        <dbReference type="ARBA" id="ARBA00023012"/>
    </source>
</evidence>
<keyword evidence="2" id="KW-0902">Two-component regulatory system</keyword>
<proteinExistence type="predicted"/>
<dbReference type="GO" id="GO:0000160">
    <property type="term" value="P:phosphorelay signal transduction system"/>
    <property type="evidence" value="ECO:0007669"/>
    <property type="project" value="UniProtKB-KW"/>
</dbReference>
<keyword evidence="6" id="KW-1185">Reference proteome</keyword>
<dbReference type="OrthoDB" id="60033at2759"/>
<keyword evidence="5" id="KW-0418">Kinase</keyword>
<gene>
    <name evidence="5" type="ORF">N7469_000077</name>
</gene>
<evidence type="ECO:0000256" key="1">
    <source>
        <dbReference type="ARBA" id="ARBA00022553"/>
    </source>
</evidence>
<dbReference type="Gene3D" id="3.40.50.2300">
    <property type="match status" value="1"/>
</dbReference>
<evidence type="ECO:0000313" key="6">
    <source>
        <dbReference type="Proteomes" id="UP001147733"/>
    </source>
</evidence>
<sequence length="69" mass="7895">MNGYEATRLRRQNPHDSVRKILMIALTASAIDGDEEKCLEAGMNDYLTKPVRLAVLKEELGQYIQTRMK</sequence>
<evidence type="ECO:0000313" key="5">
    <source>
        <dbReference type="EMBL" id="KAJ5241750.1"/>
    </source>
</evidence>
<organism evidence="5 6">
    <name type="scientific">Penicillium citrinum</name>
    <dbReference type="NCBI Taxonomy" id="5077"/>
    <lineage>
        <taxon>Eukaryota</taxon>
        <taxon>Fungi</taxon>
        <taxon>Dikarya</taxon>
        <taxon>Ascomycota</taxon>
        <taxon>Pezizomycotina</taxon>
        <taxon>Eurotiomycetes</taxon>
        <taxon>Eurotiomycetidae</taxon>
        <taxon>Eurotiales</taxon>
        <taxon>Aspergillaceae</taxon>
        <taxon>Penicillium</taxon>
    </lineage>
</organism>
<dbReference type="RefSeq" id="XP_056504754.1">
    <property type="nucleotide sequence ID" value="XM_056638997.1"/>
</dbReference>